<dbReference type="PANTHER" id="PTHR45772:SF7">
    <property type="entry name" value="AMINO ACID ABC TRANSPORTER ATP-BINDING PROTEIN"/>
    <property type="match status" value="1"/>
</dbReference>
<dbReference type="SMART" id="SM00382">
    <property type="entry name" value="AAA"/>
    <property type="match status" value="1"/>
</dbReference>
<dbReference type="InterPro" id="IPR027417">
    <property type="entry name" value="P-loop_NTPase"/>
</dbReference>
<evidence type="ECO:0000256" key="3">
    <source>
        <dbReference type="ARBA" id="ARBA00022741"/>
    </source>
</evidence>
<dbReference type="Pfam" id="PF00005">
    <property type="entry name" value="ABC_tran"/>
    <property type="match status" value="1"/>
</dbReference>
<dbReference type="CDD" id="cd03219">
    <property type="entry name" value="ABC_Mj1267_LivG_branched"/>
    <property type="match status" value="1"/>
</dbReference>
<protein>
    <submittedName>
        <fullName evidence="6">ABC transporter ATP-binding protein</fullName>
    </submittedName>
</protein>
<evidence type="ECO:0000313" key="7">
    <source>
        <dbReference type="Proteomes" id="UP001410394"/>
    </source>
</evidence>
<dbReference type="InterPro" id="IPR003593">
    <property type="entry name" value="AAA+_ATPase"/>
</dbReference>
<evidence type="ECO:0000259" key="5">
    <source>
        <dbReference type="PROSITE" id="PS50893"/>
    </source>
</evidence>
<evidence type="ECO:0000256" key="2">
    <source>
        <dbReference type="ARBA" id="ARBA00022475"/>
    </source>
</evidence>
<dbReference type="RefSeq" id="WP_345919388.1">
    <property type="nucleotide sequence ID" value="NZ_JBDIVE010000004.1"/>
</dbReference>
<dbReference type="EMBL" id="JBDIVE010000004">
    <property type="protein sequence ID" value="MEN3068617.1"/>
    <property type="molecule type" value="Genomic_DNA"/>
</dbReference>
<dbReference type="InterPro" id="IPR032823">
    <property type="entry name" value="BCA_ABC_TP_C"/>
</dbReference>
<feature type="domain" description="ABC transporter" evidence="5">
    <location>
        <begin position="4"/>
        <end position="237"/>
    </location>
</feature>
<organism evidence="6 7">
    <name type="scientific">Uliginosibacterium sediminicola</name>
    <dbReference type="NCBI Taxonomy" id="2024550"/>
    <lineage>
        <taxon>Bacteria</taxon>
        <taxon>Pseudomonadati</taxon>
        <taxon>Pseudomonadota</taxon>
        <taxon>Betaproteobacteria</taxon>
        <taxon>Rhodocyclales</taxon>
        <taxon>Zoogloeaceae</taxon>
        <taxon>Uliginosibacterium</taxon>
    </lineage>
</organism>
<dbReference type="SUPFAM" id="SSF52540">
    <property type="entry name" value="P-loop containing nucleoside triphosphate hydrolases"/>
    <property type="match status" value="1"/>
</dbReference>
<keyword evidence="3" id="KW-0547">Nucleotide-binding</keyword>
<gene>
    <name evidence="6" type="ORF">ABDB84_09020</name>
</gene>
<dbReference type="Gene3D" id="3.40.50.300">
    <property type="entry name" value="P-loop containing nucleotide triphosphate hydrolases"/>
    <property type="match status" value="1"/>
</dbReference>
<comment type="caution">
    <text evidence="6">The sequence shown here is derived from an EMBL/GenBank/DDBJ whole genome shotgun (WGS) entry which is preliminary data.</text>
</comment>
<dbReference type="Proteomes" id="UP001410394">
    <property type="component" value="Unassembled WGS sequence"/>
</dbReference>
<name>A0ABU9YYS2_9RHOO</name>
<dbReference type="Pfam" id="PF12399">
    <property type="entry name" value="BCA_ABC_TP_C"/>
    <property type="match status" value="1"/>
</dbReference>
<dbReference type="PROSITE" id="PS50893">
    <property type="entry name" value="ABC_TRANSPORTER_2"/>
    <property type="match status" value="1"/>
</dbReference>
<keyword evidence="2" id="KW-1003">Cell membrane</keyword>
<dbReference type="PANTHER" id="PTHR45772">
    <property type="entry name" value="CONSERVED COMPONENT OF ABC TRANSPORTER FOR NATURAL AMINO ACIDS-RELATED"/>
    <property type="match status" value="1"/>
</dbReference>
<keyword evidence="2" id="KW-0472">Membrane</keyword>
<keyword evidence="1" id="KW-0813">Transport</keyword>
<evidence type="ECO:0000256" key="4">
    <source>
        <dbReference type="ARBA" id="ARBA00022840"/>
    </source>
</evidence>
<evidence type="ECO:0000313" key="6">
    <source>
        <dbReference type="EMBL" id="MEN3068617.1"/>
    </source>
</evidence>
<dbReference type="InterPro" id="IPR051120">
    <property type="entry name" value="ABC_AA/LPS_Transport"/>
</dbReference>
<accession>A0ABU9YYS2</accession>
<dbReference type="GO" id="GO:0005524">
    <property type="term" value="F:ATP binding"/>
    <property type="evidence" value="ECO:0007669"/>
    <property type="project" value="UniProtKB-KW"/>
</dbReference>
<sequence>MAGLQLEGLHKSYGALKVTDDLSFSLEFGRTLGVIGPNGAGKSTLFNLITGVVPPDAGRIIFDGQDITRRPATQRARIGICRSYQVPQPFNNMSVFENLLVGASFAAGMSEREARTHCAQILEQTGLLARANEPAGQLRLLDRKRLEMARALAAKPRLLLLDEIAGGLTDDECQSLLQLIRSIHAQGVAIIWIEHVVHVLTSFVDRLLVLNFGAKLADGTPDAVMADAEVQRVYMGLEA</sequence>
<keyword evidence="7" id="KW-1185">Reference proteome</keyword>
<reference evidence="6 7" key="1">
    <citation type="journal article" date="2018" name="Int. J. Syst. Evol. Microbiol.">
        <title>Uliginosibacterium sediminicola sp. nov., isolated from freshwater sediment.</title>
        <authorList>
            <person name="Hwang W.M."/>
            <person name="Kim S.M."/>
            <person name="Kang K."/>
            <person name="Ahn T.Y."/>
        </authorList>
    </citation>
    <scope>NUCLEOTIDE SEQUENCE [LARGE SCALE GENOMIC DNA]</scope>
    <source>
        <strain evidence="6 7">M1-21</strain>
    </source>
</reference>
<proteinExistence type="predicted"/>
<dbReference type="InterPro" id="IPR003439">
    <property type="entry name" value="ABC_transporter-like_ATP-bd"/>
</dbReference>
<evidence type="ECO:0000256" key="1">
    <source>
        <dbReference type="ARBA" id="ARBA00022448"/>
    </source>
</evidence>
<keyword evidence="4 6" id="KW-0067">ATP-binding</keyword>